<proteinExistence type="predicted"/>
<reference evidence="1 2" key="1">
    <citation type="submission" date="2018-04" db="EMBL/GenBank/DDBJ databases">
        <title>Draft genome sequence of Pseudomonas syringae pv. actinidiae biovar 1 strains isolated from kiwifruit in Kagawa prefecture.</title>
        <authorList>
            <person name="Tabuchi M."/>
            <person name="Saito M."/>
            <person name="Fujiwara S."/>
            <person name="Sasa N."/>
            <person name="Akimitsu K."/>
            <person name="Gomi K."/>
            <person name="Konishi-Sugita S."/>
            <person name="Hamano K."/>
            <person name="Kataoka I."/>
        </authorList>
    </citation>
    <scope>NUCLEOTIDE SEQUENCE [LARGE SCALE GENOMIC DNA]</scope>
    <source>
        <strain evidence="1 2">MAFF212206</strain>
    </source>
</reference>
<name>A0A2V0QBN6_PSESF</name>
<organism evidence="1 2">
    <name type="scientific">Pseudomonas syringae pv. actinidiae</name>
    <dbReference type="NCBI Taxonomy" id="103796"/>
    <lineage>
        <taxon>Bacteria</taxon>
        <taxon>Pseudomonadati</taxon>
        <taxon>Pseudomonadota</taxon>
        <taxon>Gammaproteobacteria</taxon>
        <taxon>Pseudomonadales</taxon>
        <taxon>Pseudomonadaceae</taxon>
        <taxon>Pseudomonas</taxon>
        <taxon>Pseudomonas syringae</taxon>
    </lineage>
</organism>
<evidence type="ECO:0000313" key="2">
    <source>
        <dbReference type="Proteomes" id="UP000247480"/>
    </source>
</evidence>
<dbReference type="EMBL" id="BGJZ01000186">
    <property type="protein sequence ID" value="GBH10486.1"/>
    <property type="molecule type" value="Genomic_DNA"/>
</dbReference>
<dbReference type="Proteomes" id="UP000247480">
    <property type="component" value="Unassembled WGS sequence"/>
</dbReference>
<gene>
    <name evidence="1" type="ORF">KPSA1_03904</name>
</gene>
<dbReference type="AlphaFoldDB" id="A0A2V0QBN6"/>
<comment type="caution">
    <text evidence="1">The sequence shown here is derived from an EMBL/GenBank/DDBJ whole genome shotgun (WGS) entry which is preliminary data.</text>
</comment>
<sequence>MLPASGVTGDKRIPTRSLPQMSTMAWVTSSVRRARFSIEPPYRPVRLLVESRRNWSSR</sequence>
<accession>A0A2V0QBN6</accession>
<protein>
    <submittedName>
        <fullName evidence="1">Uncharacterized protein</fullName>
    </submittedName>
</protein>
<evidence type="ECO:0000313" key="1">
    <source>
        <dbReference type="EMBL" id="GBH10486.1"/>
    </source>
</evidence>